<comment type="caution">
    <text evidence="17">The sequence shown here is derived from an EMBL/GenBank/DDBJ whole genome shotgun (WGS) entry which is preliminary data.</text>
</comment>
<evidence type="ECO:0000256" key="14">
    <source>
        <dbReference type="PIRSR" id="PIRSR002811-1"/>
    </source>
</evidence>
<feature type="zinc finger region" description="CHC2-type" evidence="12 14">
    <location>
        <begin position="34"/>
        <end position="58"/>
    </location>
</feature>
<name>A0A0G0WVC2_UNCKA</name>
<evidence type="ECO:0000256" key="15">
    <source>
        <dbReference type="SAM" id="Coils"/>
    </source>
</evidence>
<dbReference type="GO" id="GO:0006269">
    <property type="term" value="P:DNA replication, synthesis of primer"/>
    <property type="evidence" value="ECO:0007669"/>
    <property type="project" value="UniProtKB-UniRule"/>
</dbReference>
<dbReference type="InterPro" id="IPR034151">
    <property type="entry name" value="TOPRIM_DnaG_bac"/>
</dbReference>
<protein>
    <recommendedName>
        <fullName evidence="12 13">DNA primase</fullName>
        <ecNumber evidence="12">2.7.7.101</ecNumber>
    </recommendedName>
</protein>
<dbReference type="Pfam" id="PF13155">
    <property type="entry name" value="Toprim_2"/>
    <property type="match status" value="1"/>
</dbReference>
<dbReference type="InterPro" id="IPR013264">
    <property type="entry name" value="DNAG_N"/>
</dbReference>
<keyword evidence="11 12" id="KW-0804">Transcription</keyword>
<keyword evidence="2 12" id="KW-0639">Primosome</keyword>
<evidence type="ECO:0000313" key="18">
    <source>
        <dbReference type="Proteomes" id="UP000034163"/>
    </source>
</evidence>
<organism evidence="17 18">
    <name type="scientific">candidate division WWE3 bacterium GW2011_GWB1_41_6</name>
    <dbReference type="NCBI Taxonomy" id="1619112"/>
    <lineage>
        <taxon>Bacteria</taxon>
        <taxon>Katanobacteria</taxon>
    </lineage>
</organism>
<dbReference type="NCBIfam" id="TIGR01391">
    <property type="entry name" value="dnaG"/>
    <property type="match status" value="1"/>
</dbReference>
<keyword evidence="6 12" id="KW-0479">Metal-binding</keyword>
<dbReference type="PROSITE" id="PS50880">
    <property type="entry name" value="TOPRIM"/>
    <property type="match status" value="1"/>
</dbReference>
<evidence type="ECO:0000256" key="8">
    <source>
        <dbReference type="ARBA" id="ARBA00022833"/>
    </source>
</evidence>
<gene>
    <name evidence="12" type="primary">dnaG</name>
    <name evidence="17" type="ORF">UU72_C0015G0016</name>
</gene>
<keyword evidence="5 12" id="KW-0235">DNA replication</keyword>
<dbReference type="PANTHER" id="PTHR30313">
    <property type="entry name" value="DNA PRIMASE"/>
    <property type="match status" value="1"/>
</dbReference>
<dbReference type="GO" id="GO:0003677">
    <property type="term" value="F:DNA binding"/>
    <property type="evidence" value="ECO:0007669"/>
    <property type="project" value="UniProtKB-KW"/>
</dbReference>
<dbReference type="InterPro" id="IPR050219">
    <property type="entry name" value="DnaG_primase"/>
</dbReference>
<evidence type="ECO:0000256" key="11">
    <source>
        <dbReference type="ARBA" id="ARBA00023163"/>
    </source>
</evidence>
<dbReference type="SUPFAM" id="SSF57783">
    <property type="entry name" value="Zinc beta-ribbon"/>
    <property type="match status" value="1"/>
</dbReference>
<keyword evidence="1 12" id="KW-0240">DNA-directed RNA polymerase</keyword>
<accession>A0A0G0WVC2</accession>
<dbReference type="SUPFAM" id="SSF56731">
    <property type="entry name" value="DNA primase core"/>
    <property type="match status" value="1"/>
</dbReference>
<dbReference type="Pfam" id="PF08275">
    <property type="entry name" value="DNAG_N"/>
    <property type="match status" value="1"/>
</dbReference>
<dbReference type="InterPro" id="IPR037068">
    <property type="entry name" value="DNA_primase_core_N_sf"/>
</dbReference>
<dbReference type="InterPro" id="IPR016136">
    <property type="entry name" value="DNA_helicase_N/primase_C"/>
</dbReference>
<evidence type="ECO:0000256" key="12">
    <source>
        <dbReference type="HAMAP-Rule" id="MF_00974"/>
    </source>
</evidence>
<dbReference type="EMBL" id="LCBS01000015">
    <property type="protein sequence ID" value="KKS16665.1"/>
    <property type="molecule type" value="Genomic_DNA"/>
</dbReference>
<dbReference type="Pfam" id="PF01807">
    <property type="entry name" value="Zn_ribbon_DnaG"/>
    <property type="match status" value="1"/>
</dbReference>
<evidence type="ECO:0000256" key="2">
    <source>
        <dbReference type="ARBA" id="ARBA00022515"/>
    </source>
</evidence>
<evidence type="ECO:0000256" key="7">
    <source>
        <dbReference type="ARBA" id="ARBA00022771"/>
    </source>
</evidence>
<evidence type="ECO:0000256" key="4">
    <source>
        <dbReference type="ARBA" id="ARBA00022695"/>
    </source>
</evidence>
<dbReference type="EC" id="2.7.7.101" evidence="12"/>
<evidence type="ECO:0000256" key="10">
    <source>
        <dbReference type="ARBA" id="ARBA00023125"/>
    </source>
</evidence>
<keyword evidence="7 12" id="KW-0863">Zinc-finger</keyword>
<proteinExistence type="inferred from homology"/>
<dbReference type="Proteomes" id="UP000034163">
    <property type="component" value="Unassembled WGS sequence"/>
</dbReference>
<evidence type="ECO:0000313" key="17">
    <source>
        <dbReference type="EMBL" id="KKS16665.1"/>
    </source>
</evidence>
<dbReference type="GO" id="GO:0003899">
    <property type="term" value="F:DNA-directed RNA polymerase activity"/>
    <property type="evidence" value="ECO:0007669"/>
    <property type="project" value="UniProtKB-UniRule"/>
</dbReference>
<evidence type="ECO:0000256" key="9">
    <source>
        <dbReference type="ARBA" id="ARBA00022842"/>
    </source>
</evidence>
<dbReference type="AlphaFoldDB" id="A0A0G0WVC2"/>
<dbReference type="PIRSF" id="PIRSF002811">
    <property type="entry name" value="DnaG"/>
    <property type="match status" value="1"/>
</dbReference>
<dbReference type="GO" id="GO:1990077">
    <property type="term" value="C:primosome complex"/>
    <property type="evidence" value="ECO:0007669"/>
    <property type="project" value="UniProtKB-KW"/>
</dbReference>
<evidence type="ECO:0000256" key="13">
    <source>
        <dbReference type="PIRNR" id="PIRNR002811"/>
    </source>
</evidence>
<keyword evidence="3 12" id="KW-0808">Transferase</keyword>
<dbReference type="InterPro" id="IPR030846">
    <property type="entry name" value="DnaG_bac"/>
</dbReference>
<evidence type="ECO:0000256" key="5">
    <source>
        <dbReference type="ARBA" id="ARBA00022705"/>
    </source>
</evidence>
<sequence>MDQISEVKQKADIVEVIGNYVTLTKAGRNYKGLCPFHSEKTPSFMVSQELQLYKCFGCGQGGDVFAFLQNIEGIDFAQALEQLAEKTGVKLERAQYDPEAGKKKLLFEINHLTAEFYHYLLTRHPSGKNALDYLKNKRKLSGEAVKEFKLGYAPETWDTVYQFLLKKKYDPNDMADAGVIVRKSSGQGYIDKYRGRIMFPFTGMDEKIVGFSGRTVLDRDPKYLNTGETAIFHKSSFIYGLNKAKVAIKQSGAVFVEGPVDVISACQAGIRNVVATSGTALTAMQLKLIARYTEDAIFCFDSDTAGAAAIQRAIELAEKEDLNVKVVIVPDKYADLDDYIKADPQGAKAAIKNPVPVYDFFVADALKKNNKESALGKKKIMEELGQKFSKVTSSVLLDHYIKLISKELNLDTETVHGILSGKSKPDADNLSEEKDEIRNEGYTLSKRSPQEYLIALLLKTPLDTAQSILYKLAQKDFTNPVLQEIFTELKEYNLGRKRKFDIKYFSNTLSEENQNSVNELYLWDVEHITEEPRRLEIELETAFARIKRETAKKELKELTDKIKQAELEKNTKLVGELSEKFKNISERLL</sequence>
<feature type="domain" description="Toprim" evidence="16">
    <location>
        <begin position="251"/>
        <end position="332"/>
    </location>
</feature>
<comment type="cofactor">
    <cofactor evidence="12 13 14">
        <name>Zn(2+)</name>
        <dbReference type="ChEBI" id="CHEBI:29105"/>
    </cofactor>
    <text evidence="12 13 14">Binds 1 zinc ion per monomer.</text>
</comment>
<comment type="subunit">
    <text evidence="12">Monomer. Interacts with DnaB.</text>
</comment>
<dbReference type="PATRIC" id="fig|1619112.3.peg.622"/>
<dbReference type="GO" id="GO:0008270">
    <property type="term" value="F:zinc ion binding"/>
    <property type="evidence" value="ECO:0007669"/>
    <property type="project" value="UniProtKB-UniRule"/>
</dbReference>
<dbReference type="SMART" id="SM00493">
    <property type="entry name" value="TOPRIM"/>
    <property type="match status" value="1"/>
</dbReference>
<dbReference type="InterPro" id="IPR006295">
    <property type="entry name" value="DNA_primase_DnaG"/>
</dbReference>
<keyword evidence="15" id="KW-0175">Coiled coil</keyword>
<comment type="catalytic activity">
    <reaction evidence="12">
        <text>ssDNA + n NTP = ssDNA/pppN(pN)n-1 hybrid + (n-1) diphosphate.</text>
        <dbReference type="EC" id="2.7.7.101"/>
    </reaction>
</comment>
<evidence type="ECO:0000259" key="16">
    <source>
        <dbReference type="PROSITE" id="PS50880"/>
    </source>
</evidence>
<reference evidence="17 18" key="1">
    <citation type="journal article" date="2015" name="Nature">
        <title>rRNA introns, odd ribosomes, and small enigmatic genomes across a large radiation of phyla.</title>
        <authorList>
            <person name="Brown C.T."/>
            <person name="Hug L.A."/>
            <person name="Thomas B.C."/>
            <person name="Sharon I."/>
            <person name="Castelle C.J."/>
            <person name="Singh A."/>
            <person name="Wilkins M.J."/>
            <person name="Williams K.H."/>
            <person name="Banfield J.F."/>
        </authorList>
    </citation>
    <scope>NUCLEOTIDE SEQUENCE [LARGE SCALE GENOMIC DNA]</scope>
</reference>
<dbReference type="HAMAP" id="MF_00974">
    <property type="entry name" value="DNA_primase_DnaG"/>
    <property type="match status" value="1"/>
</dbReference>
<evidence type="ECO:0000256" key="6">
    <source>
        <dbReference type="ARBA" id="ARBA00022723"/>
    </source>
</evidence>
<dbReference type="GO" id="GO:0000428">
    <property type="term" value="C:DNA-directed RNA polymerase complex"/>
    <property type="evidence" value="ECO:0007669"/>
    <property type="project" value="UniProtKB-KW"/>
</dbReference>
<dbReference type="Gene3D" id="3.40.1360.10">
    <property type="match status" value="1"/>
</dbReference>
<dbReference type="InterPro" id="IPR006171">
    <property type="entry name" value="TOPRIM_dom"/>
</dbReference>
<dbReference type="Gene3D" id="3.90.980.10">
    <property type="entry name" value="DNA primase, catalytic core, N-terminal domain"/>
    <property type="match status" value="1"/>
</dbReference>
<comment type="domain">
    <text evidence="12">Contains an N-terminal zinc-binding domain, a central core domain that contains the primase activity, and a C-terminal DnaB-binding domain.</text>
</comment>
<dbReference type="InterPro" id="IPR002694">
    <property type="entry name" value="Znf_CHC2"/>
</dbReference>
<keyword evidence="4 12" id="KW-0548">Nucleotidyltransferase</keyword>
<keyword evidence="10 12" id="KW-0238">DNA-binding</keyword>
<dbReference type="Pfam" id="PF10410">
    <property type="entry name" value="DnaB_bind"/>
    <property type="match status" value="1"/>
</dbReference>
<evidence type="ECO:0000256" key="3">
    <source>
        <dbReference type="ARBA" id="ARBA00022679"/>
    </source>
</evidence>
<comment type="similarity">
    <text evidence="12 13">Belongs to the DnaG primase family.</text>
</comment>
<keyword evidence="8 12" id="KW-0862">Zinc</keyword>
<dbReference type="Gene3D" id="1.10.860.10">
    <property type="entry name" value="DNAb Helicase, Chain A"/>
    <property type="match status" value="1"/>
</dbReference>
<feature type="coiled-coil region" evidence="15">
    <location>
        <begin position="541"/>
        <end position="568"/>
    </location>
</feature>
<dbReference type="InterPro" id="IPR036977">
    <property type="entry name" value="DNA_primase_Znf_CHC2"/>
</dbReference>
<evidence type="ECO:0000256" key="1">
    <source>
        <dbReference type="ARBA" id="ARBA00022478"/>
    </source>
</evidence>
<comment type="function">
    <text evidence="12 13">RNA polymerase that catalyzes the synthesis of short RNA molecules used as primers for DNA polymerase during DNA replication.</text>
</comment>
<dbReference type="SMART" id="SM00400">
    <property type="entry name" value="ZnF_CHCC"/>
    <property type="match status" value="1"/>
</dbReference>
<dbReference type="GO" id="GO:0005737">
    <property type="term" value="C:cytoplasm"/>
    <property type="evidence" value="ECO:0007669"/>
    <property type="project" value="TreeGrafter"/>
</dbReference>
<dbReference type="CDD" id="cd03364">
    <property type="entry name" value="TOPRIM_DnaG_primases"/>
    <property type="match status" value="1"/>
</dbReference>
<dbReference type="PANTHER" id="PTHR30313:SF2">
    <property type="entry name" value="DNA PRIMASE"/>
    <property type="match status" value="1"/>
</dbReference>
<dbReference type="FunFam" id="3.90.580.10:FF:000001">
    <property type="entry name" value="DNA primase"/>
    <property type="match status" value="1"/>
</dbReference>
<dbReference type="Gene3D" id="3.90.580.10">
    <property type="entry name" value="Zinc finger, CHC2-type domain"/>
    <property type="match status" value="1"/>
</dbReference>
<dbReference type="InterPro" id="IPR019475">
    <property type="entry name" value="DNA_primase_DnaB-bd"/>
</dbReference>
<keyword evidence="9" id="KW-0460">Magnesium</keyword>